<keyword evidence="10" id="KW-1185">Reference proteome</keyword>
<dbReference type="EMBL" id="RPEM01000017">
    <property type="protein sequence ID" value="TGD41638.1"/>
    <property type="molecule type" value="Genomic_DNA"/>
</dbReference>
<organism evidence="9 10">
    <name type="scientific">Pseudotabrizicola sediminis</name>
    <dbReference type="NCBI Taxonomy" id="2486418"/>
    <lineage>
        <taxon>Bacteria</taxon>
        <taxon>Pseudomonadati</taxon>
        <taxon>Pseudomonadota</taxon>
        <taxon>Alphaproteobacteria</taxon>
        <taxon>Rhodobacterales</taxon>
        <taxon>Paracoccaceae</taxon>
        <taxon>Pseudotabrizicola</taxon>
    </lineage>
</organism>
<feature type="region of interest" description="Disordered" evidence="6">
    <location>
        <begin position="373"/>
        <end position="420"/>
    </location>
</feature>
<feature type="transmembrane region" description="Helical" evidence="7">
    <location>
        <begin position="183"/>
        <end position="206"/>
    </location>
</feature>
<proteinExistence type="predicted"/>
<evidence type="ECO:0000256" key="4">
    <source>
        <dbReference type="ARBA" id="ARBA00022989"/>
    </source>
</evidence>
<keyword evidence="5 7" id="KW-0472">Membrane</keyword>
<evidence type="ECO:0000259" key="8">
    <source>
        <dbReference type="Pfam" id="PF12698"/>
    </source>
</evidence>
<comment type="caution">
    <text evidence="9">The sequence shown here is derived from an EMBL/GenBank/DDBJ whole genome shotgun (WGS) entry which is preliminary data.</text>
</comment>
<dbReference type="Pfam" id="PF12698">
    <property type="entry name" value="ABC2_membrane_3"/>
    <property type="match status" value="1"/>
</dbReference>
<dbReference type="Proteomes" id="UP000297741">
    <property type="component" value="Unassembled WGS sequence"/>
</dbReference>
<accession>A0ABY2KL25</accession>
<dbReference type="InterPro" id="IPR051449">
    <property type="entry name" value="ABC-2_transporter_component"/>
</dbReference>
<evidence type="ECO:0000256" key="5">
    <source>
        <dbReference type="ARBA" id="ARBA00023136"/>
    </source>
</evidence>
<gene>
    <name evidence="9" type="ORF">EEB11_17580</name>
</gene>
<feature type="transmembrane region" description="Helical" evidence="7">
    <location>
        <begin position="348"/>
        <end position="365"/>
    </location>
</feature>
<keyword evidence="2" id="KW-1003">Cell membrane</keyword>
<reference evidence="9 10" key="1">
    <citation type="submission" date="2018-11" db="EMBL/GenBank/DDBJ databases">
        <title>Tabrizicola sp. isolated from sediment of alpine lake.</title>
        <authorList>
            <person name="Liu Z."/>
        </authorList>
    </citation>
    <scope>NUCLEOTIDE SEQUENCE [LARGE SCALE GENOMIC DNA]</scope>
    <source>
        <strain evidence="9 10">DRYC-M-16</strain>
    </source>
</reference>
<keyword evidence="4 7" id="KW-1133">Transmembrane helix</keyword>
<feature type="domain" description="ABC-2 type transporter transmembrane" evidence="8">
    <location>
        <begin position="24"/>
        <end position="364"/>
    </location>
</feature>
<dbReference type="PANTHER" id="PTHR30294">
    <property type="entry name" value="MEMBRANE COMPONENT OF ABC TRANSPORTER YHHJ-RELATED"/>
    <property type="match status" value="1"/>
</dbReference>
<evidence type="ECO:0000256" key="1">
    <source>
        <dbReference type="ARBA" id="ARBA00004651"/>
    </source>
</evidence>
<feature type="compositionally biased region" description="Basic and acidic residues" evidence="6">
    <location>
        <begin position="405"/>
        <end position="420"/>
    </location>
</feature>
<feature type="compositionally biased region" description="Polar residues" evidence="6">
    <location>
        <begin position="381"/>
        <end position="400"/>
    </location>
</feature>
<dbReference type="InterPro" id="IPR013525">
    <property type="entry name" value="ABC2_TM"/>
</dbReference>
<feature type="transmembrane region" description="Helical" evidence="7">
    <location>
        <begin position="21"/>
        <end position="39"/>
    </location>
</feature>
<feature type="transmembrane region" description="Helical" evidence="7">
    <location>
        <begin position="227"/>
        <end position="248"/>
    </location>
</feature>
<dbReference type="Gene3D" id="3.40.1710.10">
    <property type="entry name" value="abc type-2 transporter like domain"/>
    <property type="match status" value="1"/>
</dbReference>
<evidence type="ECO:0000313" key="10">
    <source>
        <dbReference type="Proteomes" id="UP000297741"/>
    </source>
</evidence>
<comment type="subcellular location">
    <subcellularLocation>
        <location evidence="1">Cell membrane</location>
        <topology evidence="1">Multi-pass membrane protein</topology>
    </subcellularLocation>
</comment>
<dbReference type="RefSeq" id="WP_135433601.1">
    <property type="nucleotide sequence ID" value="NZ_RPEM01000017.1"/>
</dbReference>
<evidence type="ECO:0000313" key="9">
    <source>
        <dbReference type="EMBL" id="TGD41638.1"/>
    </source>
</evidence>
<protein>
    <submittedName>
        <fullName evidence="9">ABC transporter permease</fullName>
    </submittedName>
</protein>
<feature type="transmembrane region" description="Helical" evidence="7">
    <location>
        <begin position="260"/>
        <end position="281"/>
    </location>
</feature>
<evidence type="ECO:0000256" key="3">
    <source>
        <dbReference type="ARBA" id="ARBA00022692"/>
    </source>
</evidence>
<name>A0ABY2KL25_9RHOB</name>
<dbReference type="PANTHER" id="PTHR30294:SF46">
    <property type="entry name" value="ABC TRANSPORTER PERMEASE"/>
    <property type="match status" value="1"/>
</dbReference>
<evidence type="ECO:0000256" key="6">
    <source>
        <dbReference type="SAM" id="MobiDB-lite"/>
    </source>
</evidence>
<sequence>MKSIWRAAREELRALLGDSQVRSILLVSLVIYALIYPLPYRAEVLRDVPVVLVDLDRTPTSADLARRVDASEAIAISGDAPDMAQATRLVQDRAAYGVLLIPAGFERDLLRGRQSPVAIYADASYFLMYQRVMQGAAVPIRQMGAEVEAGRLMASGAALGVARAQVTPATQVEVPLFNPAAGYATYVLPAAFVLILQQTILMGLALTTTRRRHGMDHPVWLVLGRMAAWVAIYAVLLPIYLIVLPAVYGLPNLGHVGDVLAIGLPFVLAAGLLAQCVAAVFRSDAVVQIVLLALGLPFFFLSGFAWPVEAIPPVLNALAQIVPSTPAIDGLVRVSQMGARLPDVAMNLWHLWALTAGFGLVAVLVETFRARPSAGPGDPQATGTPATRGAQSVSPRQTPASFPDLRSETRPPRADQADSG</sequence>
<keyword evidence="3 7" id="KW-0812">Transmembrane</keyword>
<feature type="transmembrane region" description="Helical" evidence="7">
    <location>
        <begin position="286"/>
        <end position="306"/>
    </location>
</feature>
<evidence type="ECO:0000256" key="7">
    <source>
        <dbReference type="SAM" id="Phobius"/>
    </source>
</evidence>
<evidence type="ECO:0000256" key="2">
    <source>
        <dbReference type="ARBA" id="ARBA00022475"/>
    </source>
</evidence>